<evidence type="ECO:0000313" key="2">
    <source>
        <dbReference type="EMBL" id="GLQ07904.1"/>
    </source>
</evidence>
<dbReference type="PANTHER" id="PTHR42850">
    <property type="entry name" value="METALLOPHOSPHOESTERASE"/>
    <property type="match status" value="1"/>
</dbReference>
<dbReference type="Gene3D" id="3.60.21.10">
    <property type="match status" value="1"/>
</dbReference>
<dbReference type="PRINTS" id="PR00114">
    <property type="entry name" value="STPHPHTASE"/>
</dbReference>
<dbReference type="InterPro" id="IPR004843">
    <property type="entry name" value="Calcineurin-like_PHP"/>
</dbReference>
<evidence type="ECO:0000259" key="1">
    <source>
        <dbReference type="Pfam" id="PF00149"/>
    </source>
</evidence>
<evidence type="ECO:0000313" key="3">
    <source>
        <dbReference type="Proteomes" id="UP001161409"/>
    </source>
</evidence>
<dbReference type="InterPro" id="IPR050126">
    <property type="entry name" value="Ap4A_hydrolase"/>
</dbReference>
<name>A0ABQ5U7M2_9PROT</name>
<dbReference type="InterPro" id="IPR006186">
    <property type="entry name" value="Ser/Thr-sp_prot-phosphatase"/>
</dbReference>
<dbReference type="EMBL" id="BSNF01000010">
    <property type="protein sequence ID" value="GLQ07904.1"/>
    <property type="molecule type" value="Genomic_DNA"/>
</dbReference>
<dbReference type="RefSeq" id="WP_169561968.1">
    <property type="nucleotide sequence ID" value="NZ_BSNF01000010.1"/>
</dbReference>
<sequence>MIFGSLKKKQLPVRLPDGERIIAIGDLHGQLPRLKSVLKNLRAYRKKNPAAFETIIFLGDYVDRGLQSAQLIDYLIAFREKATNAGARVHFLKGNHEVLLLNALADPEADAKVWIRNGGLETVASYLNGGIKTPSKGTDLKATLHEFQTAVPPAHRDFFKSLELFQKQGPFIFVHAGIRMERKMKDQKEADLLWIRGPFLDWSGPRQKRIVVHGHSITNRFEPELYPHRLAIDTGSYLKKGRITAAIFEKDMVRFVQNAPGAEFSDSPFS</sequence>
<proteinExistence type="predicted"/>
<dbReference type="SUPFAM" id="SSF56300">
    <property type="entry name" value="Metallo-dependent phosphatases"/>
    <property type="match status" value="1"/>
</dbReference>
<dbReference type="Proteomes" id="UP001161409">
    <property type="component" value="Unassembled WGS sequence"/>
</dbReference>
<dbReference type="InterPro" id="IPR029052">
    <property type="entry name" value="Metallo-depent_PP-like"/>
</dbReference>
<organism evidence="2 3">
    <name type="scientific">Sneathiella chinensis</name>
    <dbReference type="NCBI Taxonomy" id="349750"/>
    <lineage>
        <taxon>Bacteria</taxon>
        <taxon>Pseudomonadati</taxon>
        <taxon>Pseudomonadota</taxon>
        <taxon>Alphaproteobacteria</taxon>
        <taxon>Sneathiellales</taxon>
        <taxon>Sneathiellaceae</taxon>
        <taxon>Sneathiella</taxon>
    </lineage>
</organism>
<reference evidence="2" key="1">
    <citation type="journal article" date="2014" name="Int. J. Syst. Evol. Microbiol.">
        <title>Complete genome of a new Firmicutes species belonging to the dominant human colonic microbiota ('Ruminococcus bicirculans') reveals two chromosomes and a selective capacity to utilize plant glucans.</title>
        <authorList>
            <consortium name="NISC Comparative Sequencing Program"/>
            <person name="Wegmann U."/>
            <person name="Louis P."/>
            <person name="Goesmann A."/>
            <person name="Henrissat B."/>
            <person name="Duncan S.H."/>
            <person name="Flint H.J."/>
        </authorList>
    </citation>
    <scope>NUCLEOTIDE SEQUENCE</scope>
    <source>
        <strain evidence="2">NBRC 103408</strain>
    </source>
</reference>
<keyword evidence="3" id="KW-1185">Reference proteome</keyword>
<feature type="domain" description="Calcineurin-like phosphoesterase" evidence="1">
    <location>
        <begin position="20"/>
        <end position="219"/>
    </location>
</feature>
<dbReference type="Pfam" id="PF00149">
    <property type="entry name" value="Metallophos"/>
    <property type="match status" value="1"/>
</dbReference>
<accession>A0ABQ5U7M2</accession>
<reference evidence="2" key="2">
    <citation type="submission" date="2023-01" db="EMBL/GenBank/DDBJ databases">
        <title>Draft genome sequence of Sneathiella chinensis strain NBRC 103408.</title>
        <authorList>
            <person name="Sun Q."/>
            <person name="Mori K."/>
        </authorList>
    </citation>
    <scope>NUCLEOTIDE SEQUENCE</scope>
    <source>
        <strain evidence="2">NBRC 103408</strain>
    </source>
</reference>
<protein>
    <submittedName>
        <fullName evidence="2">Metallophosphoesterase</fullName>
    </submittedName>
</protein>
<comment type="caution">
    <text evidence="2">The sequence shown here is derived from an EMBL/GenBank/DDBJ whole genome shotgun (WGS) entry which is preliminary data.</text>
</comment>
<dbReference type="PANTHER" id="PTHR42850:SF4">
    <property type="entry name" value="ZINC-DEPENDENT ENDOPOLYPHOSPHATASE"/>
    <property type="match status" value="1"/>
</dbReference>
<gene>
    <name evidence="2" type="ORF">GCM10007924_31260</name>
</gene>